<evidence type="ECO:0000256" key="2">
    <source>
        <dbReference type="ARBA" id="ARBA00004141"/>
    </source>
</evidence>
<dbReference type="InterPro" id="IPR004387">
    <property type="entry name" value="Pept_M50_Zn"/>
</dbReference>
<evidence type="ECO:0000256" key="5">
    <source>
        <dbReference type="ARBA" id="ARBA00022692"/>
    </source>
</evidence>
<feature type="transmembrane region" description="Helical" evidence="11">
    <location>
        <begin position="168"/>
        <end position="191"/>
    </location>
</feature>
<dbReference type="SMART" id="SM00228">
    <property type="entry name" value="PDZ"/>
    <property type="match status" value="1"/>
</dbReference>
<evidence type="ECO:0000256" key="7">
    <source>
        <dbReference type="ARBA" id="ARBA00022833"/>
    </source>
</evidence>
<comment type="cofactor">
    <cofactor evidence="1 11">
        <name>Zn(2+)</name>
        <dbReference type="ChEBI" id="CHEBI:29105"/>
    </cofactor>
</comment>
<dbReference type="GO" id="GO:0008233">
    <property type="term" value="F:peptidase activity"/>
    <property type="evidence" value="ECO:0007669"/>
    <property type="project" value="UniProtKB-KW"/>
</dbReference>
<keyword evidence="4 13" id="KW-0645">Protease</keyword>
<keyword evidence="9 11" id="KW-0482">Metalloprotease</keyword>
<dbReference type="CDD" id="cd06163">
    <property type="entry name" value="S2P-M50_PDZ_RseP-like"/>
    <property type="match status" value="1"/>
</dbReference>
<evidence type="ECO:0000256" key="8">
    <source>
        <dbReference type="ARBA" id="ARBA00022989"/>
    </source>
</evidence>
<comment type="subcellular location">
    <subcellularLocation>
        <location evidence="2">Membrane</location>
        <topology evidence="2">Multi-pass membrane protein</topology>
    </subcellularLocation>
</comment>
<keyword evidence="7 11" id="KW-0862">Zinc</keyword>
<feature type="transmembrane region" description="Helical" evidence="11">
    <location>
        <begin position="6"/>
        <end position="25"/>
    </location>
</feature>
<dbReference type="Proteomes" id="UP001232445">
    <property type="component" value="Unassembled WGS sequence"/>
</dbReference>
<feature type="transmembrane region" description="Helical" evidence="11">
    <location>
        <begin position="308"/>
        <end position="335"/>
    </location>
</feature>
<evidence type="ECO:0000313" key="13">
    <source>
        <dbReference type="EMBL" id="MDQ0337297.1"/>
    </source>
</evidence>
<evidence type="ECO:0000256" key="9">
    <source>
        <dbReference type="ARBA" id="ARBA00023049"/>
    </source>
</evidence>
<dbReference type="InterPro" id="IPR036034">
    <property type="entry name" value="PDZ_sf"/>
</dbReference>
<reference evidence="13 14" key="1">
    <citation type="submission" date="2023-07" db="EMBL/GenBank/DDBJ databases">
        <title>Genomic Encyclopedia of Type Strains, Phase IV (KMG-IV): sequencing the most valuable type-strain genomes for metagenomic binning, comparative biology and taxonomic classification.</title>
        <authorList>
            <person name="Goeker M."/>
        </authorList>
    </citation>
    <scope>NUCLEOTIDE SEQUENCE [LARGE SCALE GENOMIC DNA]</scope>
    <source>
        <strain evidence="13 14">DSM 17740</strain>
    </source>
</reference>
<comment type="similarity">
    <text evidence="3 11">Belongs to the peptidase M50B family.</text>
</comment>
<evidence type="ECO:0000256" key="1">
    <source>
        <dbReference type="ARBA" id="ARBA00001947"/>
    </source>
</evidence>
<proteinExistence type="inferred from homology"/>
<evidence type="ECO:0000313" key="14">
    <source>
        <dbReference type="Proteomes" id="UP001232445"/>
    </source>
</evidence>
<keyword evidence="5 11" id="KW-0812">Transmembrane</keyword>
<organism evidence="13 14">
    <name type="scientific">Caldalkalibacillus uzonensis</name>
    <dbReference type="NCBI Taxonomy" id="353224"/>
    <lineage>
        <taxon>Bacteria</taxon>
        <taxon>Bacillati</taxon>
        <taxon>Bacillota</taxon>
        <taxon>Bacilli</taxon>
        <taxon>Bacillales</taxon>
        <taxon>Bacillaceae</taxon>
        <taxon>Caldalkalibacillus</taxon>
    </lineage>
</organism>
<dbReference type="RefSeq" id="WP_307334257.1">
    <property type="nucleotide sequence ID" value="NZ_JAUSUQ010000001.1"/>
</dbReference>
<dbReference type="Pfam" id="PF17820">
    <property type="entry name" value="PDZ_6"/>
    <property type="match status" value="1"/>
</dbReference>
<keyword evidence="11" id="KW-0479">Metal-binding</keyword>
<name>A0ABU0CLK6_9BACI</name>
<feature type="transmembrane region" description="Helical" evidence="11">
    <location>
        <begin position="393"/>
        <end position="412"/>
    </location>
</feature>
<keyword evidence="6 11" id="KW-0378">Hydrolase</keyword>
<dbReference type="InterPro" id="IPR001478">
    <property type="entry name" value="PDZ"/>
</dbReference>
<dbReference type="Gene3D" id="2.30.42.10">
    <property type="match status" value="1"/>
</dbReference>
<dbReference type="PANTHER" id="PTHR42837">
    <property type="entry name" value="REGULATOR OF SIGMA-E PROTEASE RSEP"/>
    <property type="match status" value="1"/>
</dbReference>
<evidence type="ECO:0000259" key="12">
    <source>
        <dbReference type="PROSITE" id="PS50106"/>
    </source>
</evidence>
<evidence type="ECO:0000256" key="3">
    <source>
        <dbReference type="ARBA" id="ARBA00007931"/>
    </source>
</evidence>
<keyword evidence="14" id="KW-1185">Reference proteome</keyword>
<dbReference type="EC" id="3.4.24.-" evidence="11"/>
<dbReference type="SUPFAM" id="SSF50156">
    <property type="entry name" value="PDZ domain-like"/>
    <property type="match status" value="1"/>
</dbReference>
<dbReference type="PANTHER" id="PTHR42837:SF2">
    <property type="entry name" value="MEMBRANE METALLOPROTEASE ARASP2, CHLOROPLASTIC-RELATED"/>
    <property type="match status" value="1"/>
</dbReference>
<feature type="transmembrane region" description="Helical" evidence="11">
    <location>
        <begin position="347"/>
        <end position="366"/>
    </location>
</feature>
<dbReference type="PROSITE" id="PS50106">
    <property type="entry name" value="PDZ"/>
    <property type="match status" value="1"/>
</dbReference>
<keyword evidence="8 11" id="KW-1133">Transmembrane helix</keyword>
<dbReference type="GO" id="GO:0006508">
    <property type="term" value="P:proteolysis"/>
    <property type="evidence" value="ECO:0007669"/>
    <property type="project" value="UniProtKB-KW"/>
</dbReference>
<dbReference type="EMBL" id="JAUSUQ010000001">
    <property type="protein sequence ID" value="MDQ0337297.1"/>
    <property type="molecule type" value="Genomic_DNA"/>
</dbReference>
<dbReference type="Pfam" id="PF02163">
    <property type="entry name" value="Peptidase_M50"/>
    <property type="match status" value="1"/>
</dbReference>
<protein>
    <recommendedName>
        <fullName evidence="11">Zinc metalloprotease</fullName>
        <ecNumber evidence="11">3.4.24.-</ecNumber>
    </recommendedName>
</protein>
<dbReference type="InterPro" id="IPR008915">
    <property type="entry name" value="Peptidase_M50"/>
</dbReference>
<comment type="caution">
    <text evidence="13">The sequence shown here is derived from an EMBL/GenBank/DDBJ whole genome shotgun (WGS) entry which is preliminary data.</text>
</comment>
<dbReference type="InterPro" id="IPR041489">
    <property type="entry name" value="PDZ_6"/>
</dbReference>
<accession>A0ABU0CLK6</accession>
<evidence type="ECO:0000256" key="10">
    <source>
        <dbReference type="ARBA" id="ARBA00023136"/>
    </source>
</evidence>
<dbReference type="CDD" id="cd23081">
    <property type="entry name" value="cpPDZ_EcRseP-like"/>
    <property type="match status" value="1"/>
</dbReference>
<gene>
    <name evidence="13" type="ORF">J2S00_000067</name>
</gene>
<dbReference type="NCBIfam" id="TIGR00054">
    <property type="entry name" value="RIP metalloprotease RseP"/>
    <property type="match status" value="1"/>
</dbReference>
<feature type="domain" description="PDZ" evidence="12">
    <location>
        <begin position="188"/>
        <end position="256"/>
    </location>
</feature>
<keyword evidence="10 11" id="KW-0472">Membrane</keyword>
<sequence>MQTVSSIILVIGVIIFVHELGHLIMAKRAGILCREFAIGFGPKLFSFRKGETLYTIRLLPLGGYVRMAGEDPEMVQIKTGHDVGLVFNGQGKVSKIILNRKTRPAHAEPLNVQRIDLEHDLYIEGYNAAEELVRYEVDREALLVYDSQEVLIAPYDRQFGSKTLGQRAAAILAGPLANFILAFVLFTGLALSFGVPSDEPIVGDVMPGSVAEEAGLEAGDRILAINQKVMDNWSELEQTIMLNPGQELTFLIERNNEEFELAITPAVRELDMQPGQQFGFIGVYQHFEQSFVGAFVHGFNLMIEMSTLIFKSIGMLITGALGIDALAGPVGIFDFTGQAAQAGLPVLLRWTAALSVNLAILNLLPIPALDGGRLLFLGIEAVRGRPIDPQKEGLAHFIGFALLMLLILVVTWNDIQRVFFN</sequence>
<evidence type="ECO:0000256" key="4">
    <source>
        <dbReference type="ARBA" id="ARBA00022670"/>
    </source>
</evidence>
<evidence type="ECO:0000256" key="6">
    <source>
        <dbReference type="ARBA" id="ARBA00022801"/>
    </source>
</evidence>
<evidence type="ECO:0000256" key="11">
    <source>
        <dbReference type="RuleBase" id="RU362031"/>
    </source>
</evidence>